<dbReference type="RefSeq" id="WP_076097237.1">
    <property type="nucleotide sequence ID" value="NZ_MTHD01000007.1"/>
</dbReference>
<proteinExistence type="predicted"/>
<sequence>MNQPAPDFQDFQRAFARHLRDPHHAPRPPGIPARRAAIYGELLFNNICGFLDKCFPVSRAVLGEPRWRRLNRTFYRDWPLHTPWFRDIPREFVRYLETAEIATPRPAWLSELARYEWAELAVDIMETAIPEHDPQGDLLRGVPLLNPARLDLACAWPVQRIGPDYRPRQTQATHLVVYRDRSECVRFSEISPVTASLLARLEENRESQASGEEILLALADALRHPAPQTLVDFGRAVLDDLRQQEIILGSQTL</sequence>
<evidence type="ECO:0000313" key="3">
    <source>
        <dbReference type="EMBL" id="OMG51815.1"/>
    </source>
</evidence>
<dbReference type="Pfam" id="PF09836">
    <property type="entry name" value="DUF2063"/>
    <property type="match status" value="1"/>
</dbReference>
<comment type="caution">
    <text evidence="3">The sequence shown here is derived from an EMBL/GenBank/DDBJ whole genome shotgun (WGS) entry which is preliminary data.</text>
</comment>
<dbReference type="InterPro" id="IPR044922">
    <property type="entry name" value="DUF2063_N_sf"/>
</dbReference>
<evidence type="ECO:0000259" key="2">
    <source>
        <dbReference type="Pfam" id="PF22106"/>
    </source>
</evidence>
<evidence type="ECO:0000259" key="1">
    <source>
        <dbReference type="Pfam" id="PF09836"/>
    </source>
</evidence>
<dbReference type="Gene3D" id="1.10.150.690">
    <property type="entry name" value="DUF2063"/>
    <property type="match status" value="1"/>
</dbReference>
<evidence type="ECO:0000313" key="4">
    <source>
        <dbReference type="Proteomes" id="UP000187526"/>
    </source>
</evidence>
<feature type="domain" description="NGO1945-like C-terminal" evidence="2">
    <location>
        <begin position="154"/>
        <end position="242"/>
    </location>
</feature>
<name>A0A1R1HZ88_9RHOO</name>
<dbReference type="AlphaFoldDB" id="A0A1R1HZ88"/>
<feature type="domain" description="Putative DNA-binding" evidence="1">
    <location>
        <begin position="11"/>
        <end position="96"/>
    </location>
</feature>
<organism evidence="3 4">
    <name type="scientific">Azonexus hydrophilus</name>
    <dbReference type="NCBI Taxonomy" id="418702"/>
    <lineage>
        <taxon>Bacteria</taxon>
        <taxon>Pseudomonadati</taxon>
        <taxon>Pseudomonadota</taxon>
        <taxon>Betaproteobacteria</taxon>
        <taxon>Rhodocyclales</taxon>
        <taxon>Azonexaceae</taxon>
        <taxon>Azonexus</taxon>
    </lineage>
</organism>
<dbReference type="Proteomes" id="UP000187526">
    <property type="component" value="Unassembled WGS sequence"/>
</dbReference>
<gene>
    <name evidence="3" type="ORF">BJN45_16465</name>
</gene>
<protein>
    <submittedName>
        <fullName evidence="3">DUF2063 domain-containing protein</fullName>
    </submittedName>
</protein>
<dbReference type="InterPro" id="IPR054098">
    <property type="entry name" value="NGO1945-like_C"/>
</dbReference>
<accession>A0A1R1HZ88</accession>
<dbReference type="InterPro" id="IPR018640">
    <property type="entry name" value="DUF2063"/>
</dbReference>
<dbReference type="Pfam" id="PF22106">
    <property type="entry name" value="NGO1945_C"/>
    <property type="match status" value="1"/>
</dbReference>
<dbReference type="EMBL" id="MTHD01000007">
    <property type="protein sequence ID" value="OMG51815.1"/>
    <property type="molecule type" value="Genomic_DNA"/>
</dbReference>
<reference evidence="3 4" key="1">
    <citation type="submission" date="2016-10" db="EMBL/GenBank/DDBJ databases">
        <title>Alkaliphiles isolated from bioreactors.</title>
        <authorList>
            <person name="Salah Z."/>
            <person name="Rout S.P."/>
            <person name="Humphreys P.N."/>
        </authorList>
    </citation>
    <scope>NUCLEOTIDE SEQUENCE [LARGE SCALE GENOMIC DNA]</scope>
    <source>
        <strain evidence="3 4">ZS02</strain>
    </source>
</reference>
<dbReference type="STRING" id="418702.BJN45_16465"/>
<keyword evidence="4" id="KW-1185">Reference proteome</keyword>
<dbReference type="Gene3D" id="3.90.930.50">
    <property type="match status" value="1"/>
</dbReference>
<dbReference type="OrthoDB" id="4146344at2"/>